<dbReference type="PANTHER" id="PTHR13903:SF8">
    <property type="entry name" value="PIRIN"/>
    <property type="match status" value="1"/>
</dbReference>
<feature type="binding site" evidence="2">
    <location>
        <position position="104"/>
    </location>
    <ligand>
        <name>Fe cation</name>
        <dbReference type="ChEBI" id="CHEBI:24875"/>
    </ligand>
</feature>
<protein>
    <submittedName>
        <fullName evidence="6">Pirin family protein</fullName>
    </submittedName>
</protein>
<evidence type="ECO:0000256" key="1">
    <source>
        <dbReference type="ARBA" id="ARBA00008416"/>
    </source>
</evidence>
<keyword evidence="2" id="KW-0408">Iron</keyword>
<dbReference type="EMBL" id="SMUW01000022">
    <property type="protein sequence ID" value="TDK50134.1"/>
    <property type="molecule type" value="Genomic_DNA"/>
</dbReference>
<feature type="binding site" evidence="2">
    <location>
        <position position="60"/>
    </location>
    <ligand>
        <name>Fe cation</name>
        <dbReference type="ChEBI" id="CHEBI:24875"/>
    </ligand>
</feature>
<feature type="binding site" evidence="2">
    <location>
        <position position="62"/>
    </location>
    <ligand>
        <name>Fe cation</name>
        <dbReference type="ChEBI" id="CHEBI:24875"/>
    </ligand>
</feature>
<evidence type="ECO:0000256" key="3">
    <source>
        <dbReference type="RuleBase" id="RU003457"/>
    </source>
</evidence>
<comment type="cofactor">
    <cofactor evidence="2">
        <name>Fe cation</name>
        <dbReference type="ChEBI" id="CHEBI:24875"/>
    </cofactor>
    <text evidence="2">Binds 1 Fe cation per subunit.</text>
</comment>
<evidence type="ECO:0000259" key="5">
    <source>
        <dbReference type="Pfam" id="PF05726"/>
    </source>
</evidence>
<proteinExistence type="inferred from homology"/>
<evidence type="ECO:0000313" key="7">
    <source>
        <dbReference type="Proteomes" id="UP000295438"/>
    </source>
</evidence>
<dbReference type="InterPro" id="IPR012093">
    <property type="entry name" value="Pirin"/>
</dbReference>
<keyword evidence="7" id="KW-1185">Reference proteome</keyword>
<dbReference type="InterPro" id="IPR014710">
    <property type="entry name" value="RmlC-like_jellyroll"/>
</dbReference>
<dbReference type="RefSeq" id="WP_133389612.1">
    <property type="nucleotide sequence ID" value="NZ_SMUW01000022.1"/>
</dbReference>
<sequence length="286" mass="32156">MDLRKIKKVHGSEYRPIADLITYSPMPTRSLDMIDPFLFLNHHGFQKYPQNNHGLPFGPHPHRGMETVTFILEGDIMHKDSSGHESVIEAGGVQYMTAGKGLIHAEVSSSEFKKNGGDLEILQLWLNLPASKKMLSPKYVGLQKEEIPSFDLNEGNVTVQQLFGEWNGVKGAFEGNFPISMSTIYLKNGGSFEKDIPENENIFFYIVRGKIKVNGEEVPFRHLVEFANQGEVLKVEASEDSVVILGHALPFNEPVVAQGPFVMNTEDEIREAYRDYQRGLFGTWDG</sequence>
<evidence type="ECO:0000313" key="6">
    <source>
        <dbReference type="EMBL" id="TDK50134.1"/>
    </source>
</evidence>
<feature type="binding site" evidence="2">
    <location>
        <position position="106"/>
    </location>
    <ligand>
        <name>Fe cation</name>
        <dbReference type="ChEBI" id="CHEBI:24875"/>
    </ligand>
</feature>
<dbReference type="Gene3D" id="2.60.120.10">
    <property type="entry name" value="Jelly Rolls"/>
    <property type="match status" value="2"/>
</dbReference>
<dbReference type="AlphaFoldDB" id="A0A4R5VDC6"/>
<dbReference type="SUPFAM" id="SSF51182">
    <property type="entry name" value="RmlC-like cupins"/>
    <property type="match status" value="1"/>
</dbReference>
<dbReference type="CDD" id="cd02247">
    <property type="entry name" value="cupin_pirin_C"/>
    <property type="match status" value="1"/>
</dbReference>
<dbReference type="InterPro" id="IPR008778">
    <property type="entry name" value="Pirin_C_dom"/>
</dbReference>
<reference evidence="6 7" key="1">
    <citation type="submission" date="2019-03" db="EMBL/GenBank/DDBJ databases">
        <title>Algoriphagus aquimaris sp. nov., isolated form marine sediment in Pohang, Korea.</title>
        <authorList>
            <person name="Kim J."/>
            <person name="Yoon S.-H."/>
            <person name="Lee S.-S."/>
        </authorList>
    </citation>
    <scope>NUCLEOTIDE SEQUENCE [LARGE SCALE GENOMIC DNA]</scope>
    <source>
        <strain evidence="6 7">F21</strain>
    </source>
</reference>
<dbReference type="InterPro" id="IPR011051">
    <property type="entry name" value="RmlC_Cupin_sf"/>
</dbReference>
<keyword evidence="2" id="KW-0479">Metal-binding</keyword>
<dbReference type="Proteomes" id="UP000295438">
    <property type="component" value="Unassembled WGS sequence"/>
</dbReference>
<organism evidence="6 7">
    <name type="scientific">Algoriphagus formosus</name>
    <dbReference type="NCBI Taxonomy" id="2007308"/>
    <lineage>
        <taxon>Bacteria</taxon>
        <taxon>Pseudomonadati</taxon>
        <taxon>Bacteroidota</taxon>
        <taxon>Cytophagia</taxon>
        <taxon>Cytophagales</taxon>
        <taxon>Cyclobacteriaceae</taxon>
        <taxon>Algoriphagus</taxon>
    </lineage>
</organism>
<dbReference type="CDD" id="cd02909">
    <property type="entry name" value="cupin_pirin_N"/>
    <property type="match status" value="1"/>
</dbReference>
<dbReference type="PIRSF" id="PIRSF006232">
    <property type="entry name" value="Pirin"/>
    <property type="match status" value="1"/>
</dbReference>
<evidence type="ECO:0000256" key="2">
    <source>
        <dbReference type="PIRSR" id="PIRSR006232-1"/>
    </source>
</evidence>
<feature type="domain" description="Pirin N-terminal" evidence="4">
    <location>
        <begin position="28"/>
        <end position="126"/>
    </location>
</feature>
<dbReference type="Pfam" id="PF05726">
    <property type="entry name" value="Pirin_C"/>
    <property type="match status" value="1"/>
</dbReference>
<name>A0A4R5VDC6_9BACT</name>
<evidence type="ECO:0000259" key="4">
    <source>
        <dbReference type="Pfam" id="PF02678"/>
    </source>
</evidence>
<feature type="domain" description="Pirin C-terminal" evidence="5">
    <location>
        <begin position="184"/>
        <end position="282"/>
    </location>
</feature>
<comment type="similarity">
    <text evidence="1 3">Belongs to the pirin family.</text>
</comment>
<gene>
    <name evidence="6" type="ORF">E1898_01905</name>
</gene>
<dbReference type="InterPro" id="IPR003829">
    <property type="entry name" value="Pirin_N_dom"/>
</dbReference>
<dbReference type="Pfam" id="PF02678">
    <property type="entry name" value="Pirin"/>
    <property type="match status" value="1"/>
</dbReference>
<dbReference type="GO" id="GO:0046872">
    <property type="term" value="F:metal ion binding"/>
    <property type="evidence" value="ECO:0007669"/>
    <property type="project" value="UniProtKB-KW"/>
</dbReference>
<comment type="caution">
    <text evidence="6">The sequence shown here is derived from an EMBL/GenBank/DDBJ whole genome shotgun (WGS) entry which is preliminary data.</text>
</comment>
<dbReference type="PANTHER" id="PTHR13903">
    <property type="entry name" value="PIRIN-RELATED"/>
    <property type="match status" value="1"/>
</dbReference>
<accession>A0A4R5VDC6</accession>